<organism evidence="2 3">
    <name type="scientific">Elsinoe australis</name>
    <dbReference type="NCBI Taxonomy" id="40998"/>
    <lineage>
        <taxon>Eukaryota</taxon>
        <taxon>Fungi</taxon>
        <taxon>Dikarya</taxon>
        <taxon>Ascomycota</taxon>
        <taxon>Pezizomycotina</taxon>
        <taxon>Dothideomycetes</taxon>
        <taxon>Dothideomycetidae</taxon>
        <taxon>Myriangiales</taxon>
        <taxon>Elsinoaceae</taxon>
        <taxon>Elsinoe</taxon>
    </lineage>
</organism>
<reference evidence="2 3" key="1">
    <citation type="submission" date="2018-02" db="EMBL/GenBank/DDBJ databases">
        <title>Draft genome sequences of Elsinoe sp., causing black scab on jojoba.</title>
        <authorList>
            <person name="Stodart B."/>
            <person name="Jeffress S."/>
            <person name="Ash G."/>
            <person name="Arun Chinnappa K."/>
        </authorList>
    </citation>
    <scope>NUCLEOTIDE SEQUENCE [LARGE SCALE GENOMIC DNA]</scope>
    <source>
        <strain evidence="2 3">Hillstone_2</strain>
    </source>
</reference>
<name>A0A4U7BCP6_9PEZI</name>
<dbReference type="AlphaFoldDB" id="A0A4U7BCP6"/>
<proteinExistence type="predicted"/>
<feature type="compositionally biased region" description="Polar residues" evidence="1">
    <location>
        <begin position="77"/>
        <end position="100"/>
    </location>
</feature>
<gene>
    <name evidence="2" type="ORF">C1H76_1517</name>
</gene>
<dbReference type="EMBL" id="PTQR01000014">
    <property type="protein sequence ID" value="TKX26164.1"/>
    <property type="molecule type" value="Genomic_DNA"/>
</dbReference>
<feature type="region of interest" description="Disordered" evidence="1">
    <location>
        <begin position="1"/>
        <end position="32"/>
    </location>
</feature>
<evidence type="ECO:0000313" key="3">
    <source>
        <dbReference type="Proteomes" id="UP000308133"/>
    </source>
</evidence>
<protein>
    <submittedName>
        <fullName evidence="2">Uncharacterized protein</fullName>
    </submittedName>
</protein>
<feature type="compositionally biased region" description="Polar residues" evidence="1">
    <location>
        <begin position="23"/>
        <end position="32"/>
    </location>
</feature>
<evidence type="ECO:0000313" key="2">
    <source>
        <dbReference type="EMBL" id="TKX26164.1"/>
    </source>
</evidence>
<dbReference type="Proteomes" id="UP000308133">
    <property type="component" value="Unassembled WGS sequence"/>
</dbReference>
<comment type="caution">
    <text evidence="2">The sequence shown here is derived from an EMBL/GenBank/DDBJ whole genome shotgun (WGS) entry which is preliminary data.</text>
</comment>
<feature type="region of interest" description="Disordered" evidence="1">
    <location>
        <begin position="73"/>
        <end position="101"/>
    </location>
</feature>
<sequence length="193" mass="20485">MARRLPWSPVATTTSSHRATTSKPLSTSSPADTSFLRLTTTLGLYAGQPLAIDDSDSDVPDLRPIEKKQALEPSVLAATSTPDFQLTKRQPAAATTSTVTPDPRLARKILALPTNSSGTLDVRANEKNLAPATTSNSKFEPSKPRSIAATRMLNSQPGSRLLRMVFDTAKQLNAIRPTALNTTSNGTTNVSGA</sequence>
<feature type="compositionally biased region" description="Low complexity" evidence="1">
    <location>
        <begin position="11"/>
        <end position="22"/>
    </location>
</feature>
<evidence type="ECO:0000256" key="1">
    <source>
        <dbReference type="SAM" id="MobiDB-lite"/>
    </source>
</evidence>
<accession>A0A4U7BCP6</accession>